<evidence type="ECO:0000256" key="2">
    <source>
        <dbReference type="ARBA" id="ARBA00023015"/>
    </source>
</evidence>
<dbReference type="GO" id="GO:0005634">
    <property type="term" value="C:nucleus"/>
    <property type="evidence" value="ECO:0007669"/>
    <property type="project" value="UniProtKB-SubCell"/>
</dbReference>
<dbReference type="OrthoDB" id="1429358at2759"/>
<dbReference type="AlphaFoldDB" id="A0A6A4NLX4"/>
<dbReference type="SMART" id="SM00353">
    <property type="entry name" value="HLH"/>
    <property type="match status" value="1"/>
</dbReference>
<evidence type="ECO:0000256" key="5">
    <source>
        <dbReference type="ARBA" id="ARBA00023242"/>
    </source>
</evidence>
<accession>A0A6A4NLX4</accession>
<dbReference type="GO" id="GO:0003677">
    <property type="term" value="F:DNA binding"/>
    <property type="evidence" value="ECO:0007669"/>
    <property type="project" value="UniProtKB-KW"/>
</dbReference>
<evidence type="ECO:0000256" key="4">
    <source>
        <dbReference type="ARBA" id="ARBA00023163"/>
    </source>
</evidence>
<dbReference type="PANTHER" id="PTHR46772">
    <property type="entry name" value="BHLH DOMAIN-CONTAINING PROTEIN"/>
    <property type="match status" value="1"/>
</dbReference>
<keyword evidence="3" id="KW-0238">DNA-binding</keyword>
<evidence type="ECO:0000313" key="8">
    <source>
        <dbReference type="EMBL" id="KAE9590502.1"/>
    </source>
</evidence>
<name>A0A6A4NLX4_LUPAL</name>
<dbReference type="Proteomes" id="UP000447434">
    <property type="component" value="Chromosome 20"/>
</dbReference>
<organism evidence="8 9">
    <name type="scientific">Lupinus albus</name>
    <name type="common">White lupine</name>
    <name type="synonym">Lupinus termis</name>
    <dbReference type="NCBI Taxonomy" id="3870"/>
    <lineage>
        <taxon>Eukaryota</taxon>
        <taxon>Viridiplantae</taxon>
        <taxon>Streptophyta</taxon>
        <taxon>Embryophyta</taxon>
        <taxon>Tracheophyta</taxon>
        <taxon>Spermatophyta</taxon>
        <taxon>Magnoliopsida</taxon>
        <taxon>eudicotyledons</taxon>
        <taxon>Gunneridae</taxon>
        <taxon>Pentapetalae</taxon>
        <taxon>rosids</taxon>
        <taxon>fabids</taxon>
        <taxon>Fabales</taxon>
        <taxon>Fabaceae</taxon>
        <taxon>Papilionoideae</taxon>
        <taxon>50 kb inversion clade</taxon>
        <taxon>genistoids sensu lato</taxon>
        <taxon>core genistoids</taxon>
        <taxon>Genisteae</taxon>
        <taxon>Lupinus</taxon>
    </lineage>
</organism>
<dbReference type="Gene3D" id="4.10.280.10">
    <property type="entry name" value="Helix-loop-helix DNA-binding domain"/>
    <property type="match status" value="1"/>
</dbReference>
<comment type="subcellular location">
    <subcellularLocation>
        <location evidence="1">Nucleus</location>
    </subcellularLocation>
</comment>
<evidence type="ECO:0000256" key="6">
    <source>
        <dbReference type="SAM" id="Coils"/>
    </source>
</evidence>
<dbReference type="CDD" id="cd11393">
    <property type="entry name" value="bHLH_AtbHLH_like"/>
    <property type="match status" value="1"/>
</dbReference>
<dbReference type="GO" id="GO:0009960">
    <property type="term" value="P:endosperm development"/>
    <property type="evidence" value="ECO:0007669"/>
    <property type="project" value="InterPro"/>
</dbReference>
<dbReference type="GO" id="GO:0003700">
    <property type="term" value="F:DNA-binding transcription factor activity"/>
    <property type="evidence" value="ECO:0007669"/>
    <property type="project" value="InterPro"/>
</dbReference>
<gene>
    <name evidence="8" type="ORF">Lalb_Chr20g0108401</name>
</gene>
<keyword evidence="9" id="KW-1185">Reference proteome</keyword>
<evidence type="ECO:0000256" key="1">
    <source>
        <dbReference type="ARBA" id="ARBA00004123"/>
    </source>
</evidence>
<dbReference type="InterPro" id="IPR011598">
    <property type="entry name" value="bHLH_dom"/>
</dbReference>
<dbReference type="InterPro" id="IPR045239">
    <property type="entry name" value="bHLH95_bHLH"/>
</dbReference>
<evidence type="ECO:0000256" key="7">
    <source>
        <dbReference type="SAM" id="MobiDB-lite"/>
    </source>
</evidence>
<sequence>MGDDKQHEKGFLCENHKSSVSNSDNSDESNKKLKMKKPLSEDEEEGNEREGFVNKKPKMHEICSGISDEKINNVGVRKSDESNSEIHLRIERERRKKMRNMFSTLHAMIPELPSKVDQITIVNEAMNYIKSLEKTVEMLEKQKQERLQTIYPFRCESSMINSRETFIENHESCNNLVCAMSSNSTSTLIPQYPVAFQTWCSPNVVLNICGNKAQFCIYTNNNLDLLTTIASVLDKHNIEVIAANIWCNDNGKGCMILAQTNIVSSHQFPEATLVEKIYKQATEEIKLLIS</sequence>
<evidence type="ECO:0000313" key="9">
    <source>
        <dbReference type="Proteomes" id="UP000447434"/>
    </source>
</evidence>
<dbReference type="InterPro" id="IPR036638">
    <property type="entry name" value="HLH_DNA-bd_sf"/>
</dbReference>
<keyword evidence="6" id="KW-0175">Coiled coil</keyword>
<evidence type="ECO:0000256" key="3">
    <source>
        <dbReference type="ARBA" id="ARBA00023125"/>
    </source>
</evidence>
<dbReference type="GO" id="GO:0046983">
    <property type="term" value="F:protein dimerization activity"/>
    <property type="evidence" value="ECO:0007669"/>
    <property type="project" value="InterPro"/>
</dbReference>
<dbReference type="EMBL" id="WOCE01000020">
    <property type="protein sequence ID" value="KAE9590502.1"/>
    <property type="molecule type" value="Genomic_DNA"/>
</dbReference>
<dbReference type="Pfam" id="PF00010">
    <property type="entry name" value="HLH"/>
    <property type="match status" value="1"/>
</dbReference>
<dbReference type="InterPro" id="IPR044278">
    <property type="entry name" value="BHLH95-like"/>
</dbReference>
<dbReference type="SUPFAM" id="SSF47459">
    <property type="entry name" value="HLH, helix-loop-helix DNA-binding domain"/>
    <property type="match status" value="1"/>
</dbReference>
<feature type="compositionally biased region" description="Basic and acidic residues" evidence="7">
    <location>
        <begin position="1"/>
        <end position="17"/>
    </location>
</feature>
<dbReference type="PROSITE" id="PS50888">
    <property type="entry name" value="BHLH"/>
    <property type="match status" value="1"/>
</dbReference>
<dbReference type="PANTHER" id="PTHR46772:SF8">
    <property type="entry name" value="TRANSCRIPTION FACTOR BHLH95"/>
    <property type="match status" value="1"/>
</dbReference>
<feature type="coiled-coil region" evidence="6">
    <location>
        <begin position="122"/>
        <end position="149"/>
    </location>
</feature>
<keyword evidence="2" id="KW-0805">Transcription regulation</keyword>
<keyword evidence="4" id="KW-0804">Transcription</keyword>
<keyword evidence="5" id="KW-0539">Nucleus</keyword>
<comment type="caution">
    <text evidence="8">The sequence shown here is derived from an EMBL/GenBank/DDBJ whole genome shotgun (WGS) entry which is preliminary data.</text>
</comment>
<protein>
    <submittedName>
        <fullName evidence="8">Putative transcription factor bHLH family</fullName>
    </submittedName>
</protein>
<feature type="region of interest" description="Disordered" evidence="7">
    <location>
        <begin position="1"/>
        <end position="55"/>
    </location>
</feature>
<proteinExistence type="predicted"/>
<reference evidence="9" key="1">
    <citation type="journal article" date="2020" name="Nat. Commun.">
        <title>Genome sequence of the cluster root forming white lupin.</title>
        <authorList>
            <person name="Hufnagel B."/>
            <person name="Marques A."/>
            <person name="Soriano A."/>
            <person name="Marques L."/>
            <person name="Divol F."/>
            <person name="Doumas P."/>
            <person name="Sallet E."/>
            <person name="Mancinotti D."/>
            <person name="Carrere S."/>
            <person name="Marande W."/>
            <person name="Arribat S."/>
            <person name="Keller J."/>
            <person name="Huneau C."/>
            <person name="Blein T."/>
            <person name="Aime D."/>
            <person name="Laguerre M."/>
            <person name="Taylor J."/>
            <person name="Schubert V."/>
            <person name="Nelson M."/>
            <person name="Geu-Flores F."/>
            <person name="Crespi M."/>
            <person name="Gallardo-Guerrero K."/>
            <person name="Delaux P.-M."/>
            <person name="Salse J."/>
            <person name="Berges H."/>
            <person name="Guyot R."/>
            <person name="Gouzy J."/>
            <person name="Peret B."/>
        </authorList>
    </citation>
    <scope>NUCLEOTIDE SEQUENCE [LARGE SCALE GENOMIC DNA]</scope>
    <source>
        <strain evidence="9">cv. Amiga</strain>
    </source>
</reference>